<dbReference type="AlphaFoldDB" id="A0AA40EP71"/>
<reference evidence="2" key="1">
    <citation type="submission" date="2023-06" db="EMBL/GenBank/DDBJ databases">
        <title>Genome-scale phylogeny and comparative genomics of the fungal order Sordariales.</title>
        <authorList>
            <consortium name="Lawrence Berkeley National Laboratory"/>
            <person name="Hensen N."/>
            <person name="Bonometti L."/>
            <person name="Westerberg I."/>
            <person name="Brannstrom I.O."/>
            <person name="Guillou S."/>
            <person name="Cros-Aarteil S."/>
            <person name="Calhoun S."/>
            <person name="Haridas S."/>
            <person name="Kuo A."/>
            <person name="Mondo S."/>
            <person name="Pangilinan J."/>
            <person name="Riley R."/>
            <person name="LaButti K."/>
            <person name="Andreopoulos B."/>
            <person name="Lipzen A."/>
            <person name="Chen C."/>
            <person name="Yanf M."/>
            <person name="Daum C."/>
            <person name="Ng V."/>
            <person name="Clum A."/>
            <person name="Steindorff A."/>
            <person name="Ohm R."/>
            <person name="Martin F."/>
            <person name="Silar P."/>
            <person name="Natvig D."/>
            <person name="Lalanne C."/>
            <person name="Gautier V."/>
            <person name="Ament-velasquez S.L."/>
            <person name="Kruys A."/>
            <person name="Hutchinson M.I."/>
            <person name="Powell A.J."/>
            <person name="Barry K."/>
            <person name="Miller A.N."/>
            <person name="Grigoriev I.V."/>
            <person name="Debuchy R."/>
            <person name="Gladieux P."/>
            <person name="Thoren M.H."/>
            <person name="Johannesson H."/>
        </authorList>
    </citation>
    <scope>NUCLEOTIDE SEQUENCE</scope>
    <source>
        <strain evidence="2">SMH3187-1</strain>
    </source>
</reference>
<feature type="region of interest" description="Disordered" evidence="1">
    <location>
        <begin position="13"/>
        <end position="63"/>
    </location>
</feature>
<sequence length="63" mass="6129">MHLVCGWTALESSTADGEGGLSTGKHGNSGAGLLYTSLDARGRGAVGEAGQEQPPCPGGSAAE</sequence>
<evidence type="ECO:0000313" key="2">
    <source>
        <dbReference type="EMBL" id="KAK0742954.1"/>
    </source>
</evidence>
<feature type="compositionally biased region" description="Gly residues" evidence="1">
    <location>
        <begin position="17"/>
        <end position="30"/>
    </location>
</feature>
<dbReference type="EMBL" id="JAUKUD010000005">
    <property type="protein sequence ID" value="KAK0742954.1"/>
    <property type="molecule type" value="Genomic_DNA"/>
</dbReference>
<name>A0AA40EP71_9PEZI</name>
<keyword evidence="3" id="KW-1185">Reference proteome</keyword>
<organism evidence="2 3">
    <name type="scientific">Schizothecium vesticola</name>
    <dbReference type="NCBI Taxonomy" id="314040"/>
    <lineage>
        <taxon>Eukaryota</taxon>
        <taxon>Fungi</taxon>
        <taxon>Dikarya</taxon>
        <taxon>Ascomycota</taxon>
        <taxon>Pezizomycotina</taxon>
        <taxon>Sordariomycetes</taxon>
        <taxon>Sordariomycetidae</taxon>
        <taxon>Sordariales</taxon>
        <taxon>Schizotheciaceae</taxon>
        <taxon>Schizothecium</taxon>
    </lineage>
</organism>
<evidence type="ECO:0000256" key="1">
    <source>
        <dbReference type="SAM" id="MobiDB-lite"/>
    </source>
</evidence>
<comment type="caution">
    <text evidence="2">The sequence shown here is derived from an EMBL/GenBank/DDBJ whole genome shotgun (WGS) entry which is preliminary data.</text>
</comment>
<gene>
    <name evidence="2" type="ORF">B0T18DRAFT_173058</name>
</gene>
<dbReference type="Proteomes" id="UP001172155">
    <property type="component" value="Unassembled WGS sequence"/>
</dbReference>
<protein>
    <submittedName>
        <fullName evidence="2">Uncharacterized protein</fullName>
    </submittedName>
</protein>
<proteinExistence type="predicted"/>
<accession>A0AA40EP71</accession>
<evidence type="ECO:0000313" key="3">
    <source>
        <dbReference type="Proteomes" id="UP001172155"/>
    </source>
</evidence>